<dbReference type="Pfam" id="PF10593">
    <property type="entry name" value="Z1"/>
    <property type="match status" value="1"/>
</dbReference>
<gene>
    <name evidence="2" type="ORF">BCO71171_05224</name>
</gene>
<name>A0A6P3AQ79_9BURK</name>
<protein>
    <recommendedName>
        <fullName evidence="1">Putative endonuclease Z1 domain-containing protein</fullName>
    </recommendedName>
</protein>
<evidence type="ECO:0000313" key="2">
    <source>
        <dbReference type="EMBL" id="VWD49144.1"/>
    </source>
</evidence>
<dbReference type="SUPFAM" id="SSF52540">
    <property type="entry name" value="P-loop containing nucleoside triphosphate hydrolases"/>
    <property type="match status" value="1"/>
</dbReference>
<dbReference type="InterPro" id="IPR018310">
    <property type="entry name" value="Put_endonuclease_Z1-dom"/>
</dbReference>
<sequence length="649" mass="71684">MRHIDEILNLLRQQVSNDSEVDDIARTASEVVSKWVNPLSGGKEQTNGLIYGLVQSGKTGVLTVTGAMGADEGYRTLIVLTSDIDPLYEQTRGRIQEAFPGMDILGKADLRDKDAFLQRIKRGTCAIVVTKNGSILSTLIENFKGAGVRGLPCLIIDDEADQASLNTKARKNDGSRSKINGQIEELRGFFDKNTYLQVTATPGALFLQEGKHAFRPKFTVLSHPGGDYVGGDDFFAKRSADLVREFPLADLVTLSAGSQPTPGSQMPPSLLSALDAFMIGATFKREANPDQKCAFLCHVSTRTSDHKHIVDLLRMYKADLASGLKAKNAKLIARLRKAFDDLAGTHKQLAKANFDRLLEKIEFLSPGITVKLVNGETDEDVALHAPYNLFVGGNKLGRGVTIKNLLVSYYGRHPRTPQADTVLQHARMYGYRRQDIGLLRLWLPPELHVVFRAINEMECSLRKLISENSSEEFRGIYLENGLQATRRNVLVPGAIGVYTGGGTYNPAQVLRDDVGAKYTPKLDKLLSGIADKCHESFSIADVKELIKLTVPDPESSERVWNPVAVAESLEQCAEILKHGVAYVYVDRGRDLRESRRETQGVLTGGEALSVPNDRITVFMIRTKAYGKHQSVWWPQIRFPSGRYALAFAI</sequence>
<feature type="domain" description="Putative endonuclease Z1" evidence="1">
    <location>
        <begin position="269"/>
        <end position="471"/>
    </location>
</feature>
<evidence type="ECO:0000259" key="1">
    <source>
        <dbReference type="Pfam" id="PF10593"/>
    </source>
</evidence>
<dbReference type="Proteomes" id="UP000494182">
    <property type="component" value="Unassembled WGS sequence"/>
</dbReference>
<dbReference type="EMBL" id="CABVQT010000016">
    <property type="protein sequence ID" value="VWD49144.1"/>
    <property type="molecule type" value="Genomic_DNA"/>
</dbReference>
<proteinExistence type="predicted"/>
<dbReference type="RefSeq" id="WP_174975460.1">
    <property type="nucleotide sequence ID" value="NZ_CABVQT010000016.1"/>
</dbReference>
<reference evidence="2 3" key="1">
    <citation type="submission" date="2019-09" db="EMBL/GenBank/DDBJ databases">
        <authorList>
            <person name="Depoorter E."/>
        </authorList>
    </citation>
    <scope>NUCLEOTIDE SEQUENCE [LARGE SCALE GENOMIC DNA]</scope>
    <source>
        <strain evidence="2">R-71171</strain>
    </source>
</reference>
<evidence type="ECO:0000313" key="3">
    <source>
        <dbReference type="Proteomes" id="UP000494182"/>
    </source>
</evidence>
<accession>A0A6P3AQ79</accession>
<organism evidence="2 3">
    <name type="scientific">Burkholderia contaminans</name>
    <dbReference type="NCBI Taxonomy" id="488447"/>
    <lineage>
        <taxon>Bacteria</taxon>
        <taxon>Pseudomonadati</taxon>
        <taxon>Pseudomonadota</taxon>
        <taxon>Betaproteobacteria</taxon>
        <taxon>Burkholderiales</taxon>
        <taxon>Burkholderiaceae</taxon>
        <taxon>Burkholderia</taxon>
        <taxon>Burkholderia cepacia complex</taxon>
    </lineage>
</organism>
<dbReference type="AlphaFoldDB" id="A0A6P3AQ79"/>
<dbReference type="InterPro" id="IPR027417">
    <property type="entry name" value="P-loop_NTPase"/>
</dbReference>